<dbReference type="GO" id="GO:0004519">
    <property type="term" value="F:endonuclease activity"/>
    <property type="evidence" value="ECO:0007669"/>
    <property type="project" value="UniProtKB-KW"/>
</dbReference>
<keyword evidence="3" id="KW-0255">Endonuclease</keyword>
<evidence type="ECO:0000256" key="1">
    <source>
        <dbReference type="SAM" id="MobiDB-lite"/>
    </source>
</evidence>
<sequence length="220" mass="24930">MPDREDDMSIASPAERPSAGAPDAEAEPPEPEPLPVWVFPPEKGFVAGDLDRLRGIPPHTELVDGTLVFVSPQTRFHSLIVDLLIYALRQAVPAELRVRRQMTVTLGERQRPEPDVMVTRADADRERKQTAYRPEDVVLAVEVVSDESEIRDRERKPVIYAQAGITHFWRVEETDDRPTVYVYELDPATRTYALMGIHHDRLKVSVPFDVDIDLTEIDGL</sequence>
<dbReference type="PANTHER" id="PTHR35400:SF3">
    <property type="entry name" value="SLL1072 PROTEIN"/>
    <property type="match status" value="1"/>
</dbReference>
<dbReference type="EMBL" id="BAAAWD010000006">
    <property type="protein sequence ID" value="GAA2999152.1"/>
    <property type="molecule type" value="Genomic_DNA"/>
</dbReference>
<keyword evidence="4" id="KW-1185">Reference proteome</keyword>
<dbReference type="Proteomes" id="UP001499930">
    <property type="component" value="Unassembled WGS sequence"/>
</dbReference>
<dbReference type="InterPro" id="IPR011335">
    <property type="entry name" value="Restrct_endonuc-II-like"/>
</dbReference>
<dbReference type="InterPro" id="IPR008538">
    <property type="entry name" value="Uma2"/>
</dbReference>
<dbReference type="InterPro" id="IPR012296">
    <property type="entry name" value="Nuclease_put_TT1808"/>
</dbReference>
<dbReference type="Pfam" id="PF05685">
    <property type="entry name" value="Uma2"/>
    <property type="match status" value="1"/>
</dbReference>
<gene>
    <name evidence="3" type="ORF">GCM10017559_19860</name>
</gene>
<comment type="caution">
    <text evidence="3">The sequence shown here is derived from an EMBL/GenBank/DDBJ whole genome shotgun (WGS) entry which is preliminary data.</text>
</comment>
<name>A0ABN3XWL5_9ACTN</name>
<reference evidence="3 4" key="1">
    <citation type="journal article" date="2019" name="Int. J. Syst. Evol. Microbiol.">
        <title>The Global Catalogue of Microorganisms (GCM) 10K type strain sequencing project: providing services to taxonomists for standard genome sequencing and annotation.</title>
        <authorList>
            <consortium name="The Broad Institute Genomics Platform"/>
            <consortium name="The Broad Institute Genome Sequencing Center for Infectious Disease"/>
            <person name="Wu L."/>
            <person name="Ma J."/>
        </authorList>
    </citation>
    <scope>NUCLEOTIDE SEQUENCE [LARGE SCALE GENOMIC DNA]</scope>
    <source>
        <strain evidence="3 4">JCM 3106</strain>
    </source>
</reference>
<keyword evidence="3" id="KW-0378">Hydrolase</keyword>
<dbReference type="GO" id="GO:0016787">
    <property type="term" value="F:hydrolase activity"/>
    <property type="evidence" value="ECO:0007669"/>
    <property type="project" value="UniProtKB-KW"/>
</dbReference>
<evidence type="ECO:0000259" key="2">
    <source>
        <dbReference type="Pfam" id="PF05685"/>
    </source>
</evidence>
<feature type="domain" description="Putative restriction endonuclease" evidence="2">
    <location>
        <begin position="57"/>
        <end position="205"/>
    </location>
</feature>
<organism evidence="3 4">
    <name type="scientific">Streptosporangium longisporum</name>
    <dbReference type="NCBI Taxonomy" id="46187"/>
    <lineage>
        <taxon>Bacteria</taxon>
        <taxon>Bacillati</taxon>
        <taxon>Actinomycetota</taxon>
        <taxon>Actinomycetes</taxon>
        <taxon>Streptosporangiales</taxon>
        <taxon>Streptosporangiaceae</taxon>
        <taxon>Streptosporangium</taxon>
    </lineage>
</organism>
<evidence type="ECO:0000313" key="4">
    <source>
        <dbReference type="Proteomes" id="UP001499930"/>
    </source>
</evidence>
<feature type="region of interest" description="Disordered" evidence="1">
    <location>
        <begin position="1"/>
        <end position="36"/>
    </location>
</feature>
<keyword evidence="3" id="KW-0540">Nuclease</keyword>
<dbReference type="Gene3D" id="3.90.1570.10">
    <property type="entry name" value="tt1808, chain A"/>
    <property type="match status" value="1"/>
</dbReference>
<dbReference type="PANTHER" id="PTHR35400">
    <property type="entry name" value="SLR1083 PROTEIN"/>
    <property type="match status" value="1"/>
</dbReference>
<evidence type="ECO:0000313" key="3">
    <source>
        <dbReference type="EMBL" id="GAA2999152.1"/>
    </source>
</evidence>
<proteinExistence type="predicted"/>
<dbReference type="CDD" id="cd06260">
    <property type="entry name" value="DUF820-like"/>
    <property type="match status" value="1"/>
</dbReference>
<protein>
    <submittedName>
        <fullName evidence="3">Uma2 family endonuclease</fullName>
    </submittedName>
</protein>
<dbReference type="RefSeq" id="WP_344891516.1">
    <property type="nucleotide sequence ID" value="NZ_BAAAWD010000006.1"/>
</dbReference>
<accession>A0ABN3XWL5</accession>
<dbReference type="SUPFAM" id="SSF52980">
    <property type="entry name" value="Restriction endonuclease-like"/>
    <property type="match status" value="1"/>
</dbReference>